<dbReference type="AlphaFoldDB" id="A0A0F9S9S1"/>
<sequence length="290" mass="31319">MKFSQNEKRRKKSPLTFIFLFLLVLTPFALSQVVQTQVIDLSEKARDYFIEATKGNIVGQETGSIFAQNDVVGTAEEDIQSQGGTLIFLQTAEFISIISSDTVNDILGGANANSVLIQGLDENFSEISEIVNLSATSTNTTQEYIRINKLLVKDVGTYSVSNAGIITATASLSLTTQVEIPIGEGISKSSHYTVPAGKRFIGTRIFVSVDTGKEVDVALKIRENADDVVSPFSPVIVPRFVKGISLPINAEQKSGLILNEKSDIWATGVTSVGTSEIEVNLDFVQYAIGT</sequence>
<accession>A0A0F9S9S1</accession>
<reference evidence="1" key="1">
    <citation type="journal article" date="2015" name="Nature">
        <title>Complex archaea that bridge the gap between prokaryotes and eukaryotes.</title>
        <authorList>
            <person name="Spang A."/>
            <person name="Saw J.H."/>
            <person name="Jorgensen S.L."/>
            <person name="Zaremba-Niedzwiedzka K."/>
            <person name="Martijn J."/>
            <person name="Lind A.E."/>
            <person name="van Eijk R."/>
            <person name="Schleper C."/>
            <person name="Guy L."/>
            <person name="Ettema T.J."/>
        </authorList>
    </citation>
    <scope>NUCLEOTIDE SEQUENCE</scope>
</reference>
<comment type="caution">
    <text evidence="1">The sequence shown here is derived from an EMBL/GenBank/DDBJ whole genome shotgun (WGS) entry which is preliminary data.</text>
</comment>
<proteinExistence type="predicted"/>
<name>A0A0F9S9S1_9ZZZZ</name>
<organism evidence="1">
    <name type="scientific">marine sediment metagenome</name>
    <dbReference type="NCBI Taxonomy" id="412755"/>
    <lineage>
        <taxon>unclassified sequences</taxon>
        <taxon>metagenomes</taxon>
        <taxon>ecological metagenomes</taxon>
    </lineage>
</organism>
<evidence type="ECO:0000313" key="1">
    <source>
        <dbReference type="EMBL" id="KKN59027.1"/>
    </source>
</evidence>
<gene>
    <name evidence="1" type="ORF">LCGC14_0545820</name>
</gene>
<protein>
    <submittedName>
        <fullName evidence="1">Uncharacterized protein</fullName>
    </submittedName>
</protein>
<dbReference type="EMBL" id="LAZR01000741">
    <property type="protein sequence ID" value="KKN59027.1"/>
    <property type="molecule type" value="Genomic_DNA"/>
</dbReference>